<gene>
    <name evidence="2" type="ORF">NZD88_01320</name>
</gene>
<dbReference type="InterPro" id="IPR032710">
    <property type="entry name" value="NTF2-like_dom_sf"/>
</dbReference>
<organism evidence="2 3">
    <name type="scientific">Chryseobacterium pyrolae</name>
    <dbReference type="NCBI Taxonomy" id="2987481"/>
    <lineage>
        <taxon>Bacteria</taxon>
        <taxon>Pseudomonadati</taxon>
        <taxon>Bacteroidota</taxon>
        <taxon>Flavobacteriia</taxon>
        <taxon>Flavobacteriales</taxon>
        <taxon>Weeksellaceae</taxon>
        <taxon>Chryseobacterium group</taxon>
        <taxon>Chryseobacterium</taxon>
    </lineage>
</organism>
<dbReference type="Proteomes" id="UP001142057">
    <property type="component" value="Unassembled WGS sequence"/>
</dbReference>
<feature type="domain" description="DUF4440" evidence="1">
    <location>
        <begin position="47"/>
        <end position="158"/>
    </location>
</feature>
<dbReference type="EMBL" id="JANZQH010000001">
    <property type="protein sequence ID" value="MCT2406193.1"/>
    <property type="molecule type" value="Genomic_DNA"/>
</dbReference>
<evidence type="ECO:0000313" key="3">
    <source>
        <dbReference type="Proteomes" id="UP001142057"/>
    </source>
</evidence>
<evidence type="ECO:0000259" key="1">
    <source>
        <dbReference type="Pfam" id="PF14534"/>
    </source>
</evidence>
<dbReference type="RefSeq" id="WP_259826821.1">
    <property type="nucleotide sequence ID" value="NZ_JANZQH010000001.1"/>
</dbReference>
<accession>A0ABT2ICS2</accession>
<dbReference type="Gene3D" id="3.10.450.50">
    <property type="match status" value="1"/>
</dbReference>
<sequence length="166" mass="18786">MVKSSKYEKKLIIHLFSILLCCSLGVKTFAQSKSYTPVSKELYDTIMEKDSLLFGAANSGNIDQLKTFFTPDLEFFHDVGGLANYQETVDNFSRVAKNYSYTRRVLVPGSVEVYPIKDYGAVQTGIHQFCRLDNGSLINCGSFKFVHIWKKTSDGWKISRVVSYGH</sequence>
<evidence type="ECO:0000313" key="2">
    <source>
        <dbReference type="EMBL" id="MCT2406193.1"/>
    </source>
</evidence>
<protein>
    <submittedName>
        <fullName evidence="2">Nuclear transport factor 2 family protein</fullName>
    </submittedName>
</protein>
<dbReference type="SUPFAM" id="SSF54427">
    <property type="entry name" value="NTF2-like"/>
    <property type="match status" value="1"/>
</dbReference>
<keyword evidence="3" id="KW-1185">Reference proteome</keyword>
<dbReference type="Pfam" id="PF14534">
    <property type="entry name" value="DUF4440"/>
    <property type="match status" value="1"/>
</dbReference>
<reference evidence="2" key="1">
    <citation type="submission" date="2022-08" db="EMBL/GenBank/DDBJ databases">
        <title>Chryseobacterium antibioticum,isolated from the rhizosphere soil of Pyrola in Tibet.</title>
        <authorList>
            <person name="Kan Y."/>
        </authorList>
    </citation>
    <scope>NUCLEOTIDE SEQUENCE</scope>
    <source>
        <strain evidence="2">Pc2-12</strain>
    </source>
</reference>
<dbReference type="InterPro" id="IPR027843">
    <property type="entry name" value="DUF4440"/>
</dbReference>
<name>A0ABT2ICS2_9FLAO</name>
<proteinExistence type="predicted"/>
<comment type="caution">
    <text evidence="2">The sequence shown here is derived from an EMBL/GenBank/DDBJ whole genome shotgun (WGS) entry which is preliminary data.</text>
</comment>